<reference evidence="1" key="2">
    <citation type="journal article" date="2018" name="Environ. Sci. Technol.">
        <title>The Toxicogenome of Hyalella azteca: A Model for Sediment Ecotoxicology and Evolutionary Toxicology.</title>
        <authorList>
            <person name="Poynton H.C."/>
            <person name="Hasenbein S."/>
            <person name="Benoit J.B."/>
            <person name="Sepulveda M.S."/>
            <person name="Poelchau M.F."/>
            <person name="Hughes D.S.T."/>
            <person name="Murali S.C."/>
            <person name="Chen S."/>
            <person name="Glastad K.M."/>
            <person name="Goodisman M.A.D."/>
            <person name="Werren J.H."/>
            <person name="Vineis J.H."/>
            <person name="Bowen J.L."/>
            <person name="Friedrich M."/>
            <person name="Jones J."/>
            <person name="Robertson H.M."/>
            <person name="Feyereisen R."/>
            <person name="Mechler-Hickson A."/>
            <person name="Mathers N."/>
            <person name="Lee C.E."/>
            <person name="Colbourne J.K."/>
            <person name="Biales A."/>
            <person name="Johnston J.S."/>
            <person name="Wellborn G.A."/>
            <person name="Rosendale A.J."/>
            <person name="Cridge A.G."/>
            <person name="Munoz-Torres M.C."/>
            <person name="Bain P.A."/>
            <person name="Manny A.R."/>
            <person name="Major K.M."/>
            <person name="Lambert F.N."/>
            <person name="Vulpe C.D."/>
            <person name="Tuck P."/>
            <person name="Blalock B.J."/>
            <person name="Lin Y.Y."/>
            <person name="Smith M.E."/>
            <person name="Ochoa-Acuna H."/>
            <person name="Chen M.M."/>
            <person name="Childers C.P."/>
            <person name="Qu J."/>
            <person name="Dugan S."/>
            <person name="Lee S.L."/>
            <person name="Chao H."/>
            <person name="Dinh H."/>
            <person name="Han Y."/>
            <person name="Doddapaneni H."/>
            <person name="Worley K.C."/>
            <person name="Muzny D.M."/>
            <person name="Gibbs R.A."/>
            <person name="Richards S."/>
        </authorList>
    </citation>
    <scope>NUCLEOTIDE SEQUENCE</scope>
    <source>
        <strain evidence="1">HAZT.00-mixed</strain>
        <tissue evidence="1">Whole organism</tissue>
    </source>
</reference>
<protein>
    <recommendedName>
        <fullName evidence="2">Laminin G domain-containing protein</fullName>
    </recommendedName>
</protein>
<gene>
    <name evidence="1" type="ORF">HAZT_HAZT011414</name>
</gene>
<reference evidence="1" key="3">
    <citation type="submission" date="2019-06" db="EMBL/GenBank/DDBJ databases">
        <authorList>
            <person name="Poynton C."/>
            <person name="Hasenbein S."/>
            <person name="Benoit J.B."/>
            <person name="Sepulveda M.S."/>
            <person name="Poelchau M.F."/>
            <person name="Murali S.C."/>
            <person name="Chen S."/>
            <person name="Glastad K.M."/>
            <person name="Werren J.H."/>
            <person name="Vineis J.H."/>
            <person name="Bowen J.L."/>
            <person name="Friedrich M."/>
            <person name="Jones J."/>
            <person name="Robertson H.M."/>
            <person name="Feyereisen R."/>
            <person name="Mechler-Hickson A."/>
            <person name="Mathers N."/>
            <person name="Lee C.E."/>
            <person name="Colbourne J.K."/>
            <person name="Biales A."/>
            <person name="Johnston J.S."/>
            <person name="Wellborn G.A."/>
            <person name="Rosendale A.J."/>
            <person name="Cridge A.G."/>
            <person name="Munoz-Torres M.C."/>
            <person name="Bain P.A."/>
            <person name="Manny A.R."/>
            <person name="Major K.M."/>
            <person name="Lambert F.N."/>
            <person name="Vulpe C.D."/>
            <person name="Tuck P."/>
            <person name="Blalock B.J."/>
            <person name="Lin Y.-Y."/>
            <person name="Smith M.E."/>
            <person name="Ochoa-Acuna H."/>
            <person name="Chen M.-J.M."/>
            <person name="Childers C.P."/>
            <person name="Qu J."/>
            <person name="Dugan S."/>
            <person name="Lee S.L."/>
            <person name="Chao H."/>
            <person name="Dinh H."/>
            <person name="Han Y."/>
            <person name="Doddapaneni H."/>
            <person name="Worley K.C."/>
            <person name="Muzny D.M."/>
            <person name="Gibbs R.A."/>
            <person name="Richards S."/>
        </authorList>
    </citation>
    <scope>NUCLEOTIDE SEQUENCE</scope>
    <source>
        <strain evidence="1">HAZT.00-mixed</strain>
        <tissue evidence="1">Whole organism</tissue>
    </source>
</reference>
<dbReference type="Proteomes" id="UP000711488">
    <property type="component" value="Unassembled WGS sequence"/>
</dbReference>
<dbReference type="EMBL" id="JQDR03000182">
    <property type="protein sequence ID" value="KAA0204003.1"/>
    <property type="molecule type" value="Genomic_DNA"/>
</dbReference>
<dbReference type="Gene3D" id="2.60.120.200">
    <property type="match status" value="1"/>
</dbReference>
<evidence type="ECO:0000313" key="1">
    <source>
        <dbReference type="EMBL" id="KAA0204003.1"/>
    </source>
</evidence>
<sequence length="129" mass="14370">MILAAIKPDVNEAMYLFAVTNPLETVVQLGVSLSPGETGSTNISLLYTDSERHMTSQTIASFLVPDFTRKWTRLAFKVTDEEVQLYFNCQLYNGLMVKRVPEEIVFDPGSTLYIGQAGGIIKGHFEVCM</sequence>
<evidence type="ECO:0008006" key="2">
    <source>
        <dbReference type="Google" id="ProtNLM"/>
    </source>
</evidence>
<dbReference type="InterPro" id="IPR013320">
    <property type="entry name" value="ConA-like_dom_sf"/>
</dbReference>
<dbReference type="SUPFAM" id="SSF49899">
    <property type="entry name" value="Concanavalin A-like lectins/glucanases"/>
    <property type="match status" value="1"/>
</dbReference>
<name>A0A6A0HDV1_HYAAZ</name>
<proteinExistence type="predicted"/>
<dbReference type="OrthoDB" id="10060752at2759"/>
<accession>A0A6A0HDV1</accession>
<organism evidence="1">
    <name type="scientific">Hyalella azteca</name>
    <name type="common">Amphipod</name>
    <dbReference type="NCBI Taxonomy" id="294128"/>
    <lineage>
        <taxon>Eukaryota</taxon>
        <taxon>Metazoa</taxon>
        <taxon>Ecdysozoa</taxon>
        <taxon>Arthropoda</taxon>
        <taxon>Crustacea</taxon>
        <taxon>Multicrustacea</taxon>
        <taxon>Malacostraca</taxon>
        <taxon>Eumalacostraca</taxon>
        <taxon>Peracarida</taxon>
        <taxon>Amphipoda</taxon>
        <taxon>Senticaudata</taxon>
        <taxon>Talitrida</taxon>
        <taxon>Talitroidea</taxon>
        <taxon>Hyalellidae</taxon>
        <taxon>Hyalella</taxon>
    </lineage>
</organism>
<reference evidence="1" key="1">
    <citation type="submission" date="2014-08" db="EMBL/GenBank/DDBJ databases">
        <authorList>
            <person name="Murali S."/>
            <person name="Richards S."/>
            <person name="Bandaranaike D."/>
            <person name="Bellair M."/>
            <person name="Blankenburg K."/>
            <person name="Chao H."/>
            <person name="Dinh H."/>
            <person name="Doddapaneni H."/>
            <person name="Dugan-Rocha S."/>
            <person name="Elkadiri S."/>
            <person name="Gnanaolivu R."/>
            <person name="Hughes D."/>
            <person name="Lee S."/>
            <person name="Li M."/>
            <person name="Ming W."/>
            <person name="Munidasa M."/>
            <person name="Muniz J."/>
            <person name="Nguyen L."/>
            <person name="Osuji N."/>
            <person name="Pu L.-L."/>
            <person name="Puazo M."/>
            <person name="Skinner E."/>
            <person name="Qu C."/>
            <person name="Quiroz J."/>
            <person name="Raj R."/>
            <person name="Weissenberger G."/>
            <person name="Xin Y."/>
            <person name="Zou X."/>
            <person name="Han Y."/>
            <person name="Worley K."/>
            <person name="Muzny D."/>
            <person name="Gibbs R."/>
        </authorList>
    </citation>
    <scope>NUCLEOTIDE SEQUENCE</scope>
    <source>
        <strain evidence="1">HAZT.00-mixed</strain>
        <tissue evidence="1">Whole organism</tissue>
    </source>
</reference>
<comment type="caution">
    <text evidence="1">The sequence shown here is derived from an EMBL/GenBank/DDBJ whole genome shotgun (WGS) entry which is preliminary data.</text>
</comment>
<dbReference type="AlphaFoldDB" id="A0A6A0HDV1"/>